<evidence type="ECO:0000313" key="2">
    <source>
        <dbReference type="RefSeq" id="XP_009768457.1"/>
    </source>
</evidence>
<keyword evidence="1" id="KW-1185">Reference proteome</keyword>
<dbReference type="InterPro" id="IPR043128">
    <property type="entry name" value="Rev_trsase/Diguanyl_cyclase"/>
</dbReference>
<dbReference type="SUPFAM" id="SSF56672">
    <property type="entry name" value="DNA/RNA polymerases"/>
    <property type="match status" value="1"/>
</dbReference>
<reference evidence="1" key="1">
    <citation type="journal article" date="2013" name="Genome Biol.">
        <title>Reference genomes and transcriptomes of Nicotiana sylvestris and Nicotiana tomentosiformis.</title>
        <authorList>
            <person name="Sierro N."/>
            <person name="Battey J.N."/>
            <person name="Ouadi S."/>
            <person name="Bovet L."/>
            <person name="Goepfert S."/>
            <person name="Bakaher N."/>
            <person name="Peitsch M.C."/>
            <person name="Ivanov N.V."/>
        </authorList>
    </citation>
    <scope>NUCLEOTIDE SEQUENCE [LARGE SCALE GENOMIC DNA]</scope>
</reference>
<evidence type="ECO:0000313" key="1">
    <source>
        <dbReference type="Proteomes" id="UP000189701"/>
    </source>
</evidence>
<dbReference type="Proteomes" id="UP000189701">
    <property type="component" value="Unplaced"/>
</dbReference>
<proteinExistence type="predicted"/>
<dbReference type="OrthoDB" id="1303608at2759"/>
<accession>A0A1U7VKB1</accession>
<gene>
    <name evidence="2" type="primary">LOC104219465</name>
</gene>
<dbReference type="InterPro" id="IPR043502">
    <property type="entry name" value="DNA/RNA_pol_sf"/>
</dbReference>
<sequence length="167" mass="19401">MKLNPKKCAIGVRSGKFFGFMVSNWRIEINPDKIKSIKDITVVDNVKDVQRLTRCIATLERFILRSCDKSHRFFSLLKKKNNLSWTPECQRILEVFKRYLSILSLLHMSYTNEQLYMYLEVPEIAPSIREGHGERSHRFQLGPHHMPVSECRPRSCATTGNNSMAAK</sequence>
<dbReference type="AlphaFoldDB" id="A0A1U7VKB1"/>
<name>A0A1U7VKB1_NICSY</name>
<organism evidence="1 2">
    <name type="scientific">Nicotiana sylvestris</name>
    <name type="common">Wood tobacco</name>
    <name type="synonym">South American tobacco</name>
    <dbReference type="NCBI Taxonomy" id="4096"/>
    <lineage>
        <taxon>Eukaryota</taxon>
        <taxon>Viridiplantae</taxon>
        <taxon>Streptophyta</taxon>
        <taxon>Embryophyta</taxon>
        <taxon>Tracheophyta</taxon>
        <taxon>Spermatophyta</taxon>
        <taxon>Magnoliopsida</taxon>
        <taxon>eudicotyledons</taxon>
        <taxon>Gunneridae</taxon>
        <taxon>Pentapetalae</taxon>
        <taxon>asterids</taxon>
        <taxon>lamiids</taxon>
        <taxon>Solanales</taxon>
        <taxon>Solanaceae</taxon>
        <taxon>Nicotianoideae</taxon>
        <taxon>Nicotianeae</taxon>
        <taxon>Nicotiana</taxon>
    </lineage>
</organism>
<reference evidence="2" key="2">
    <citation type="submission" date="2025-08" db="UniProtKB">
        <authorList>
            <consortium name="RefSeq"/>
        </authorList>
    </citation>
    <scope>IDENTIFICATION</scope>
    <source>
        <tissue evidence="2">Leaf</tissue>
    </source>
</reference>
<dbReference type="eggNOG" id="KOG0017">
    <property type="taxonomic scope" value="Eukaryota"/>
</dbReference>
<protein>
    <submittedName>
        <fullName evidence="2">Uncharacterized protein LOC104219465</fullName>
    </submittedName>
</protein>
<dbReference type="RefSeq" id="XP_009768457.1">
    <property type="nucleotide sequence ID" value="XM_009770155.1"/>
</dbReference>
<dbReference type="Gene3D" id="3.30.70.270">
    <property type="match status" value="1"/>
</dbReference>